<comment type="subcellular location">
    <subcellularLocation>
        <location evidence="1 11">Cytoplasm</location>
        <location evidence="1 11">Cytoskeleton</location>
    </subcellularLocation>
</comment>
<reference evidence="13 14" key="1">
    <citation type="journal article" date="2010" name="Nature">
        <title>The Ectocarpus genome and the independent evolution of multicellularity in brown algae.</title>
        <authorList>
            <person name="Cock J.M."/>
            <person name="Sterck L."/>
            <person name="Rouze P."/>
            <person name="Scornet D."/>
            <person name="Allen A.E."/>
            <person name="Amoutzias G."/>
            <person name="Anthouard V."/>
            <person name="Artiguenave F."/>
            <person name="Aury J.M."/>
            <person name="Badger J.H."/>
            <person name="Beszteri B."/>
            <person name="Billiau K."/>
            <person name="Bonnet E."/>
            <person name="Bothwell J.H."/>
            <person name="Bowler C."/>
            <person name="Boyen C."/>
            <person name="Brownlee C."/>
            <person name="Carrano C.J."/>
            <person name="Charrier B."/>
            <person name="Cho G.Y."/>
            <person name="Coelho S.M."/>
            <person name="Collen J."/>
            <person name="Corre E."/>
            <person name="Da Silva C."/>
            <person name="Delage L."/>
            <person name="Delaroque N."/>
            <person name="Dittami S.M."/>
            <person name="Doulbeau S."/>
            <person name="Elias M."/>
            <person name="Farnham G."/>
            <person name="Gachon C.M."/>
            <person name="Gschloessl B."/>
            <person name="Heesch S."/>
            <person name="Jabbari K."/>
            <person name="Jubin C."/>
            <person name="Kawai H."/>
            <person name="Kimura K."/>
            <person name="Kloareg B."/>
            <person name="Kupper F.C."/>
            <person name="Lang D."/>
            <person name="Le Bail A."/>
            <person name="Leblanc C."/>
            <person name="Lerouge P."/>
            <person name="Lohr M."/>
            <person name="Lopez P.J."/>
            <person name="Martens C."/>
            <person name="Maumus F."/>
            <person name="Michel G."/>
            <person name="Miranda-Saavedra D."/>
            <person name="Morales J."/>
            <person name="Moreau H."/>
            <person name="Motomura T."/>
            <person name="Nagasato C."/>
            <person name="Napoli C.A."/>
            <person name="Nelson D.R."/>
            <person name="Nyvall-Collen P."/>
            <person name="Peters A.F."/>
            <person name="Pommier C."/>
            <person name="Potin P."/>
            <person name="Poulain J."/>
            <person name="Quesneville H."/>
            <person name="Read B."/>
            <person name="Rensing S.A."/>
            <person name="Ritter A."/>
            <person name="Rousvoal S."/>
            <person name="Samanta M."/>
            <person name="Samson G."/>
            <person name="Schroeder D.C."/>
            <person name="Segurens B."/>
            <person name="Strittmatter M."/>
            <person name="Tonon T."/>
            <person name="Tregear J.W."/>
            <person name="Valentin K."/>
            <person name="von Dassow P."/>
            <person name="Yamagishi T."/>
            <person name="Van de Peer Y."/>
            <person name="Wincker P."/>
        </authorList>
    </citation>
    <scope>NUCLEOTIDE SEQUENCE [LARGE SCALE GENOMIC DNA]</scope>
    <source>
        <strain evidence="14">Ec32 / CCAP1310/4</strain>
    </source>
</reference>
<dbReference type="SUPFAM" id="SSF52540">
    <property type="entry name" value="P-loop containing nucleoside triphosphate hydrolases"/>
    <property type="match status" value="1"/>
</dbReference>
<organism evidence="13 14">
    <name type="scientific">Ectocarpus siliculosus</name>
    <name type="common">Brown alga</name>
    <name type="synonym">Conferva siliculosa</name>
    <dbReference type="NCBI Taxonomy" id="2880"/>
    <lineage>
        <taxon>Eukaryota</taxon>
        <taxon>Sar</taxon>
        <taxon>Stramenopiles</taxon>
        <taxon>Ochrophyta</taxon>
        <taxon>PX clade</taxon>
        <taxon>Phaeophyceae</taxon>
        <taxon>Ectocarpales</taxon>
        <taxon>Ectocarpaceae</taxon>
        <taxon>Ectocarpus</taxon>
    </lineage>
</organism>
<dbReference type="GO" id="GO:0005874">
    <property type="term" value="C:microtubule"/>
    <property type="evidence" value="ECO:0007669"/>
    <property type="project" value="UniProtKB-KW"/>
</dbReference>
<keyword evidence="14" id="KW-1185">Reference proteome</keyword>
<keyword evidence="10 11" id="KW-0206">Cytoskeleton</keyword>
<evidence type="ECO:0000256" key="5">
    <source>
        <dbReference type="ARBA" id="ARBA00022701"/>
    </source>
</evidence>
<accession>D7FRQ9</accession>
<dbReference type="AlphaFoldDB" id="D7FRQ9"/>
<gene>
    <name evidence="13" type="primary">D1LIC</name>
    <name evidence="13" type="ORF">Esi_0217_0032</name>
</gene>
<proteinExistence type="inferred from homology"/>
<keyword evidence="8 11" id="KW-0243">Dynein</keyword>
<evidence type="ECO:0000256" key="8">
    <source>
        <dbReference type="ARBA" id="ARBA00023017"/>
    </source>
</evidence>
<dbReference type="GO" id="GO:0007018">
    <property type="term" value="P:microtubule-based movement"/>
    <property type="evidence" value="ECO:0007669"/>
    <property type="project" value="InterPro"/>
</dbReference>
<feature type="compositionally biased region" description="Low complexity" evidence="12">
    <location>
        <begin position="72"/>
        <end position="93"/>
    </location>
</feature>
<keyword evidence="3 11" id="KW-0813">Transport</keyword>
<dbReference type="STRING" id="2880.D7FRQ9"/>
<keyword evidence="5 11" id="KW-0493">Microtubule</keyword>
<evidence type="ECO:0000256" key="11">
    <source>
        <dbReference type="RuleBase" id="RU366047"/>
    </source>
</evidence>
<comment type="function">
    <text evidence="11">Acts as one of several non-catalytic accessory components of the cytoplasmic dynein 1 complex that are thought to be involved in linking dynein to cargos and to adapter proteins that regulate dynein function. Cytoplasmic dynein 1 acts as a motor for the intracellular retrograde motility of vesicles and organelles along microtubules. May play a role in binding dynein to membranous organelles or chromosomes.</text>
</comment>
<evidence type="ECO:0000256" key="12">
    <source>
        <dbReference type="SAM" id="MobiDB-lite"/>
    </source>
</evidence>
<feature type="compositionally biased region" description="Low complexity" evidence="12">
    <location>
        <begin position="10"/>
        <end position="21"/>
    </location>
</feature>
<evidence type="ECO:0000256" key="3">
    <source>
        <dbReference type="ARBA" id="ARBA00022448"/>
    </source>
</evidence>
<dbReference type="EMBL" id="FN649760">
    <property type="protein sequence ID" value="CBJ30850.1"/>
    <property type="molecule type" value="Genomic_DNA"/>
</dbReference>
<feature type="compositionally biased region" description="Gly residues" evidence="12">
    <location>
        <begin position="402"/>
        <end position="438"/>
    </location>
</feature>
<dbReference type="InterPro" id="IPR022780">
    <property type="entry name" value="Dynein_light_int_chain"/>
</dbReference>
<keyword evidence="6 11" id="KW-0547">Nucleotide-binding</keyword>
<keyword evidence="7 11" id="KW-0067">ATP-binding</keyword>
<dbReference type="GO" id="GO:0005813">
    <property type="term" value="C:centrosome"/>
    <property type="evidence" value="ECO:0007669"/>
    <property type="project" value="TreeGrafter"/>
</dbReference>
<feature type="region of interest" description="Disordered" evidence="12">
    <location>
        <begin position="402"/>
        <end position="440"/>
    </location>
</feature>
<evidence type="ECO:0000256" key="10">
    <source>
        <dbReference type="ARBA" id="ARBA00023212"/>
    </source>
</evidence>
<dbReference type="GO" id="GO:0045504">
    <property type="term" value="F:dynein heavy chain binding"/>
    <property type="evidence" value="ECO:0007669"/>
    <property type="project" value="TreeGrafter"/>
</dbReference>
<evidence type="ECO:0000256" key="7">
    <source>
        <dbReference type="ARBA" id="ARBA00022840"/>
    </source>
</evidence>
<comment type="similarity">
    <text evidence="2 11">Belongs to the dynein light intermediate chain family.</text>
</comment>
<dbReference type="InterPro" id="IPR027417">
    <property type="entry name" value="P-loop_NTPase"/>
</dbReference>
<dbReference type="PANTHER" id="PTHR12688">
    <property type="entry name" value="DYNEIN LIGHT INTERMEDIATE CHAIN"/>
    <property type="match status" value="1"/>
</dbReference>
<dbReference type="eggNOG" id="KOG3905">
    <property type="taxonomic scope" value="Eukaryota"/>
</dbReference>
<evidence type="ECO:0000256" key="2">
    <source>
        <dbReference type="ARBA" id="ARBA00006831"/>
    </source>
</evidence>
<protein>
    <recommendedName>
        <fullName evidence="11">Dynein light intermediate chain</fullName>
    </recommendedName>
</protein>
<feature type="compositionally biased region" description="Gly residues" evidence="12">
    <location>
        <begin position="100"/>
        <end position="128"/>
    </location>
</feature>
<dbReference type="Pfam" id="PF05783">
    <property type="entry name" value="DLIC"/>
    <property type="match status" value="1"/>
</dbReference>
<evidence type="ECO:0000256" key="9">
    <source>
        <dbReference type="ARBA" id="ARBA00023175"/>
    </source>
</evidence>
<dbReference type="GO" id="GO:0005868">
    <property type="term" value="C:cytoplasmic dynein complex"/>
    <property type="evidence" value="ECO:0007669"/>
    <property type="project" value="UniProtKB-UniRule"/>
</dbReference>
<evidence type="ECO:0000256" key="1">
    <source>
        <dbReference type="ARBA" id="ARBA00004245"/>
    </source>
</evidence>
<name>D7FRQ9_ECTSI</name>
<dbReference type="OrthoDB" id="27603at2759"/>
<comment type="subunit">
    <text evidence="11">Homodimer. The cytoplasmic dynein 1 complex consists of two catalytic heavy chains (HCs) and a number of non-catalytic subunits presented by intermediate chains (ICs).</text>
</comment>
<dbReference type="PANTHER" id="PTHR12688:SF0">
    <property type="entry name" value="DYNEIN LIGHT INTERMEDIATE CHAIN"/>
    <property type="match status" value="1"/>
</dbReference>
<dbReference type="Gene3D" id="3.40.50.300">
    <property type="entry name" value="P-loop containing nucleotide triphosphate hydrolases"/>
    <property type="match status" value="1"/>
</dbReference>
<keyword evidence="4 11" id="KW-0963">Cytoplasm</keyword>
<dbReference type="GO" id="GO:0000226">
    <property type="term" value="P:microtubule cytoskeleton organization"/>
    <property type="evidence" value="ECO:0007669"/>
    <property type="project" value="TreeGrafter"/>
</dbReference>
<dbReference type="InterPro" id="IPR008467">
    <property type="entry name" value="Dynein1_light_intermed_chain"/>
</dbReference>
<evidence type="ECO:0000256" key="6">
    <source>
        <dbReference type="ARBA" id="ARBA00022741"/>
    </source>
</evidence>
<evidence type="ECO:0000313" key="13">
    <source>
        <dbReference type="EMBL" id="CBJ30850.1"/>
    </source>
</evidence>
<dbReference type="GO" id="GO:0005524">
    <property type="term" value="F:ATP binding"/>
    <property type="evidence" value="ECO:0007669"/>
    <property type="project" value="UniProtKB-KW"/>
</dbReference>
<dbReference type="InParanoid" id="D7FRQ9"/>
<evidence type="ECO:0000256" key="4">
    <source>
        <dbReference type="ARBA" id="ARBA00022490"/>
    </source>
</evidence>
<keyword evidence="9 11" id="KW-0505">Motor protein</keyword>
<evidence type="ECO:0000313" key="14">
    <source>
        <dbReference type="Proteomes" id="UP000002630"/>
    </source>
</evidence>
<feature type="region of interest" description="Disordered" evidence="12">
    <location>
        <begin position="246"/>
        <end position="268"/>
    </location>
</feature>
<sequence length="524" mass="52842">MAVAKQQKHAPAPASASTVGATTAAATANLWETMLRDAMRRSRLPSSTLVFVGPKGCGKSSLLDTFLEGQGSASTNNPSGSGAAAASAVVAPTPDKKGPEGGAGGGGGGAASAGASASGGGGGGGGDPIAGQAFHPVLSYAYLDAADPAEQGAERDESPPRVSVWSCSGLEFEPLLETVLRPEELPNMAVVVAVDLSRPWEVMDSVEKWTTAMEKHVTSLLLQLSVGAQDDLRSAVKERLRGKAKEIGGGGGRMGGSSGNDPPGGGLGDGVLERNLGVPMVVVGCKADSLQSETFEQQQRLHFIQQSLRRFCLKYGAALVYTSAKDSVNCSLLHRYLLSCVYPDAFSFSEEGQTSDAAFIPAGWDSKRLIDGLLSPDKTPWGPNATFAEVVVPPPGAVGRGASGSGMGGWMDGDSGGDGGGLAAGGGEAGGGGGGGGETVESEEAWLSSLGKQVAGTDSKSRWPSAIAAAAKHAKASKSPRKAPANAPDPRSFFANLLATGSGAGSPPVCAAAGCGCLLVNWFW</sequence>
<dbReference type="Proteomes" id="UP000002630">
    <property type="component" value="Unassembled WGS sequence"/>
</dbReference>
<feature type="region of interest" description="Disordered" evidence="12">
    <location>
        <begin position="72"/>
        <end position="128"/>
    </location>
</feature>
<feature type="compositionally biased region" description="Gly residues" evidence="12">
    <location>
        <begin position="247"/>
        <end position="268"/>
    </location>
</feature>
<feature type="region of interest" description="Disordered" evidence="12">
    <location>
        <begin position="1"/>
        <end position="21"/>
    </location>
</feature>